<feature type="compositionally biased region" description="Acidic residues" evidence="1">
    <location>
        <begin position="488"/>
        <end position="537"/>
    </location>
</feature>
<feature type="region of interest" description="Disordered" evidence="1">
    <location>
        <begin position="486"/>
        <end position="537"/>
    </location>
</feature>
<gene>
    <name evidence="2" type="ORF">WOLCODRAFT_166882</name>
</gene>
<evidence type="ECO:0000313" key="3">
    <source>
        <dbReference type="Proteomes" id="UP000218811"/>
    </source>
</evidence>
<dbReference type="EMBL" id="KB467876">
    <property type="protein sequence ID" value="PCH36380.1"/>
    <property type="molecule type" value="Genomic_DNA"/>
</dbReference>
<organism evidence="2 3">
    <name type="scientific">Wolfiporia cocos (strain MD-104)</name>
    <name type="common">Brown rot fungus</name>
    <dbReference type="NCBI Taxonomy" id="742152"/>
    <lineage>
        <taxon>Eukaryota</taxon>
        <taxon>Fungi</taxon>
        <taxon>Dikarya</taxon>
        <taxon>Basidiomycota</taxon>
        <taxon>Agaricomycotina</taxon>
        <taxon>Agaricomycetes</taxon>
        <taxon>Polyporales</taxon>
        <taxon>Phaeolaceae</taxon>
        <taxon>Wolfiporia</taxon>
    </lineage>
</organism>
<dbReference type="InterPro" id="IPR036047">
    <property type="entry name" value="F-box-like_dom_sf"/>
</dbReference>
<dbReference type="OMA" id="DIAYHIR"/>
<protein>
    <recommendedName>
        <fullName evidence="4">F-box domain-containing protein</fullName>
    </recommendedName>
</protein>
<dbReference type="OrthoDB" id="2921803at2759"/>
<dbReference type="Proteomes" id="UP000218811">
    <property type="component" value="Unassembled WGS sequence"/>
</dbReference>
<evidence type="ECO:0008006" key="4">
    <source>
        <dbReference type="Google" id="ProtNLM"/>
    </source>
</evidence>
<dbReference type="InterPro" id="IPR032675">
    <property type="entry name" value="LRR_dom_sf"/>
</dbReference>
<evidence type="ECO:0000256" key="1">
    <source>
        <dbReference type="SAM" id="MobiDB-lite"/>
    </source>
</evidence>
<keyword evidence="3" id="KW-1185">Reference proteome</keyword>
<evidence type="ECO:0000313" key="2">
    <source>
        <dbReference type="EMBL" id="PCH36380.1"/>
    </source>
</evidence>
<accession>A0A2H3J2A0</accession>
<name>A0A2H3J2A0_WOLCO</name>
<sequence>MMALAWLFGLTNAHEKNTARESPPPPLKGKKRRIRREPTLIIAEIDRRCKRLPPEITDFIIDFLHDDTRTLKACSLVCHSWLPATRYHLFDSVRIRSTEDCLRFRRLLDRPLPRSWVDIAYHIRQLVFHDFPFQFLDLAKVQHSFSKLREVRSLYFRFWMEAEVPEGLIRCLATALPQVTELHFQECFFVYQAQLLRMICAFPNLKQLRIDDSKIFSEHGVVYTSERLVPATARLRLSEDPEKAEESVICLEALSLMDTPYAPTVAAWLVQAPFQLRLKEFRLRWLGGHQYYEIVSDLLERIGDEVEELEIGFFDVDNSAQGPLYSGLRTLRLPKLKILEIEPLYMDVTRPDFGHAWLPILLNQVYVTATELEEIAFRTLPATDGNDLAVLPWTAIDQALVKMGHKFPGLTVLFMCNLKTQVAPSEEDMAAVIMNLLPRSRRFVRDLYVDSPHNDNGTVQRLVVYTLAPKGYVFPDEREREYQKIAIVDEEEEAENLDEEEAENLDEDESEDDTTMDEEDEEEEEGEEDEDEDIDIE</sequence>
<reference evidence="2 3" key="1">
    <citation type="journal article" date="2012" name="Science">
        <title>The Paleozoic origin of enzymatic lignin decomposition reconstructed from 31 fungal genomes.</title>
        <authorList>
            <person name="Floudas D."/>
            <person name="Binder M."/>
            <person name="Riley R."/>
            <person name="Barry K."/>
            <person name="Blanchette R.A."/>
            <person name="Henrissat B."/>
            <person name="Martinez A.T."/>
            <person name="Otillar R."/>
            <person name="Spatafora J.W."/>
            <person name="Yadav J.S."/>
            <person name="Aerts A."/>
            <person name="Benoit I."/>
            <person name="Boyd A."/>
            <person name="Carlson A."/>
            <person name="Copeland A."/>
            <person name="Coutinho P.M."/>
            <person name="de Vries R.P."/>
            <person name="Ferreira P."/>
            <person name="Findley K."/>
            <person name="Foster B."/>
            <person name="Gaskell J."/>
            <person name="Glotzer D."/>
            <person name="Gorecki P."/>
            <person name="Heitman J."/>
            <person name="Hesse C."/>
            <person name="Hori C."/>
            <person name="Igarashi K."/>
            <person name="Jurgens J.A."/>
            <person name="Kallen N."/>
            <person name="Kersten P."/>
            <person name="Kohler A."/>
            <person name="Kuees U."/>
            <person name="Kumar T.K.A."/>
            <person name="Kuo A."/>
            <person name="LaButti K."/>
            <person name="Larrondo L.F."/>
            <person name="Lindquist E."/>
            <person name="Ling A."/>
            <person name="Lombard V."/>
            <person name="Lucas S."/>
            <person name="Lundell T."/>
            <person name="Martin R."/>
            <person name="McLaughlin D.J."/>
            <person name="Morgenstern I."/>
            <person name="Morin E."/>
            <person name="Murat C."/>
            <person name="Nagy L.G."/>
            <person name="Nolan M."/>
            <person name="Ohm R.A."/>
            <person name="Patyshakuliyeva A."/>
            <person name="Rokas A."/>
            <person name="Ruiz-Duenas F.J."/>
            <person name="Sabat G."/>
            <person name="Salamov A."/>
            <person name="Samejima M."/>
            <person name="Schmutz J."/>
            <person name="Slot J.C."/>
            <person name="St John F."/>
            <person name="Stenlid J."/>
            <person name="Sun H."/>
            <person name="Sun S."/>
            <person name="Syed K."/>
            <person name="Tsang A."/>
            <person name="Wiebenga A."/>
            <person name="Young D."/>
            <person name="Pisabarro A."/>
            <person name="Eastwood D.C."/>
            <person name="Martin F."/>
            <person name="Cullen D."/>
            <person name="Grigoriev I.V."/>
            <person name="Hibbett D.S."/>
        </authorList>
    </citation>
    <scope>NUCLEOTIDE SEQUENCE [LARGE SCALE GENOMIC DNA]</scope>
    <source>
        <strain evidence="2 3">MD-104</strain>
    </source>
</reference>
<dbReference type="SUPFAM" id="SSF81383">
    <property type="entry name" value="F-box domain"/>
    <property type="match status" value="1"/>
</dbReference>
<dbReference type="SUPFAM" id="SSF52047">
    <property type="entry name" value="RNI-like"/>
    <property type="match status" value="1"/>
</dbReference>
<dbReference type="Gene3D" id="3.80.10.10">
    <property type="entry name" value="Ribonuclease Inhibitor"/>
    <property type="match status" value="1"/>
</dbReference>
<proteinExistence type="predicted"/>
<dbReference type="Gene3D" id="1.20.1280.50">
    <property type="match status" value="1"/>
</dbReference>
<dbReference type="AlphaFoldDB" id="A0A2H3J2A0"/>